<comment type="caution">
    <text evidence="2">The sequence shown here is derived from an EMBL/GenBank/DDBJ whole genome shotgun (WGS) entry which is preliminary data.</text>
</comment>
<evidence type="ECO:0000313" key="2">
    <source>
        <dbReference type="EMBL" id="MPC11000.1"/>
    </source>
</evidence>
<dbReference type="AlphaFoldDB" id="A0A5B7CNA2"/>
<protein>
    <submittedName>
        <fullName evidence="2">Uncharacterized protein</fullName>
    </submittedName>
</protein>
<organism evidence="2 3">
    <name type="scientific">Portunus trituberculatus</name>
    <name type="common">Swimming crab</name>
    <name type="synonym">Neptunus trituberculatus</name>
    <dbReference type="NCBI Taxonomy" id="210409"/>
    <lineage>
        <taxon>Eukaryota</taxon>
        <taxon>Metazoa</taxon>
        <taxon>Ecdysozoa</taxon>
        <taxon>Arthropoda</taxon>
        <taxon>Crustacea</taxon>
        <taxon>Multicrustacea</taxon>
        <taxon>Malacostraca</taxon>
        <taxon>Eumalacostraca</taxon>
        <taxon>Eucarida</taxon>
        <taxon>Decapoda</taxon>
        <taxon>Pleocyemata</taxon>
        <taxon>Brachyura</taxon>
        <taxon>Eubrachyura</taxon>
        <taxon>Portunoidea</taxon>
        <taxon>Portunidae</taxon>
        <taxon>Portuninae</taxon>
        <taxon>Portunus</taxon>
    </lineage>
</organism>
<dbReference type="EMBL" id="VSRR010000140">
    <property type="protein sequence ID" value="MPC11000.1"/>
    <property type="molecule type" value="Genomic_DNA"/>
</dbReference>
<gene>
    <name evidence="2" type="ORF">E2C01_003650</name>
</gene>
<keyword evidence="3" id="KW-1185">Reference proteome</keyword>
<sequence length="85" mass="9296">MLAHRGTSQTMLYTGVQCSWRGGEGQWGYAGPSRTETPINVPPPSAESMEKGGLFPSHHRLVSILRLREPVCVQSPNDSNCRISS</sequence>
<accession>A0A5B7CNA2</accession>
<feature type="region of interest" description="Disordered" evidence="1">
    <location>
        <begin position="27"/>
        <end position="53"/>
    </location>
</feature>
<dbReference type="Proteomes" id="UP000324222">
    <property type="component" value="Unassembled WGS sequence"/>
</dbReference>
<reference evidence="2 3" key="1">
    <citation type="submission" date="2019-05" db="EMBL/GenBank/DDBJ databases">
        <title>Another draft genome of Portunus trituberculatus and its Hox gene families provides insights of decapod evolution.</title>
        <authorList>
            <person name="Jeong J.-H."/>
            <person name="Song I."/>
            <person name="Kim S."/>
            <person name="Choi T."/>
            <person name="Kim D."/>
            <person name="Ryu S."/>
            <person name="Kim W."/>
        </authorList>
    </citation>
    <scope>NUCLEOTIDE SEQUENCE [LARGE SCALE GENOMIC DNA]</scope>
    <source>
        <tissue evidence="2">Muscle</tissue>
    </source>
</reference>
<evidence type="ECO:0000313" key="3">
    <source>
        <dbReference type="Proteomes" id="UP000324222"/>
    </source>
</evidence>
<name>A0A5B7CNA2_PORTR</name>
<proteinExistence type="predicted"/>
<evidence type="ECO:0000256" key="1">
    <source>
        <dbReference type="SAM" id="MobiDB-lite"/>
    </source>
</evidence>